<dbReference type="Proteomes" id="UP001464387">
    <property type="component" value="Unassembled WGS sequence"/>
</dbReference>
<evidence type="ECO:0008006" key="3">
    <source>
        <dbReference type="Google" id="ProtNLM"/>
    </source>
</evidence>
<sequence>MSLVDIDQATAWDPRLDAIAAAPGNHHVLYEDDVIRVLSVTVAPGESEPVHHHRWPSVFVIDRLAKLRDFDGEGNEIALPFPATFDMPLILKLPPQPAHAVRNEDVVAVHGTRIEFKQGFPK</sequence>
<comment type="caution">
    <text evidence="1">The sequence shown here is derived from an EMBL/GenBank/DDBJ whole genome shotgun (WGS) entry which is preliminary data.</text>
</comment>
<accession>A0ABV1YBI4</accession>
<keyword evidence="2" id="KW-1185">Reference proteome</keyword>
<dbReference type="RefSeq" id="WP_287273312.1">
    <property type="nucleotide sequence ID" value="NZ_JAMYMY010000005.1"/>
</dbReference>
<organism evidence="1 2">
    <name type="scientific">Mesorhizobium opportunistum</name>
    <dbReference type="NCBI Taxonomy" id="593909"/>
    <lineage>
        <taxon>Bacteria</taxon>
        <taxon>Pseudomonadati</taxon>
        <taxon>Pseudomonadota</taxon>
        <taxon>Alphaproteobacteria</taxon>
        <taxon>Hyphomicrobiales</taxon>
        <taxon>Phyllobacteriaceae</taxon>
        <taxon>Mesorhizobium</taxon>
    </lineage>
</organism>
<gene>
    <name evidence="1" type="ORF">NKI33_06030</name>
</gene>
<dbReference type="EMBL" id="JAMYPJ010000006">
    <property type="protein sequence ID" value="MER8932521.1"/>
    <property type="molecule type" value="Genomic_DNA"/>
</dbReference>
<proteinExistence type="predicted"/>
<reference evidence="1 2" key="1">
    <citation type="journal article" date="2024" name="Proc. Natl. Acad. Sci. U.S.A.">
        <title>The evolutionary genomics of adaptation to stress in wild rhizobium bacteria.</title>
        <authorList>
            <person name="Kehlet-Delgado H."/>
            <person name="Montoya A.P."/>
            <person name="Jensen K.T."/>
            <person name="Wendlandt C.E."/>
            <person name="Dexheimer C."/>
            <person name="Roberts M."/>
            <person name="Torres Martinez L."/>
            <person name="Friesen M.L."/>
            <person name="Griffitts J.S."/>
            <person name="Porter S.S."/>
        </authorList>
    </citation>
    <scope>NUCLEOTIDE SEQUENCE [LARGE SCALE GENOMIC DNA]</scope>
    <source>
        <strain evidence="1 2">M0729</strain>
    </source>
</reference>
<protein>
    <recommendedName>
        <fullName evidence="3">Cupin domain-containing protein</fullName>
    </recommendedName>
</protein>
<dbReference type="Gene3D" id="2.60.120.10">
    <property type="entry name" value="Jelly Rolls"/>
    <property type="match status" value="1"/>
</dbReference>
<dbReference type="InterPro" id="IPR014710">
    <property type="entry name" value="RmlC-like_jellyroll"/>
</dbReference>
<evidence type="ECO:0000313" key="1">
    <source>
        <dbReference type="EMBL" id="MER8932521.1"/>
    </source>
</evidence>
<evidence type="ECO:0000313" key="2">
    <source>
        <dbReference type="Proteomes" id="UP001464387"/>
    </source>
</evidence>
<name>A0ABV1YBI4_9HYPH</name>